<feature type="compositionally biased region" description="Basic and acidic residues" evidence="7">
    <location>
        <begin position="267"/>
        <end position="276"/>
    </location>
</feature>
<reference evidence="9 10" key="1">
    <citation type="submission" date="2015-01" db="EMBL/GenBank/DDBJ databases">
        <title>The Genome Sequence of Rhinocladiella mackenzie CBS 650.93.</title>
        <authorList>
            <consortium name="The Broad Institute Genomics Platform"/>
            <person name="Cuomo C."/>
            <person name="de Hoog S."/>
            <person name="Gorbushina A."/>
            <person name="Stielow B."/>
            <person name="Teixiera M."/>
            <person name="Abouelleil A."/>
            <person name="Chapman S.B."/>
            <person name="Priest M."/>
            <person name="Young S.K."/>
            <person name="Wortman J."/>
            <person name="Nusbaum C."/>
            <person name="Birren B."/>
        </authorList>
    </citation>
    <scope>NUCLEOTIDE SEQUENCE [LARGE SCALE GENOMIC DNA]</scope>
    <source>
        <strain evidence="9 10">CBS 650.93</strain>
    </source>
</reference>
<evidence type="ECO:0000256" key="3">
    <source>
        <dbReference type="ARBA" id="ARBA00023015"/>
    </source>
</evidence>
<dbReference type="PROSITE" id="PS50048">
    <property type="entry name" value="ZN2_CY6_FUNGAL_2"/>
    <property type="match status" value="1"/>
</dbReference>
<dbReference type="CDD" id="cd00067">
    <property type="entry name" value="GAL4"/>
    <property type="match status" value="1"/>
</dbReference>
<dbReference type="PROSITE" id="PS00463">
    <property type="entry name" value="ZN2_CY6_FUNGAL_1"/>
    <property type="match status" value="1"/>
</dbReference>
<dbReference type="EMBL" id="KN847477">
    <property type="protein sequence ID" value="KIX07097.1"/>
    <property type="molecule type" value="Genomic_DNA"/>
</dbReference>
<evidence type="ECO:0000256" key="5">
    <source>
        <dbReference type="ARBA" id="ARBA00023163"/>
    </source>
</evidence>
<dbReference type="Proteomes" id="UP000053617">
    <property type="component" value="Unassembled WGS sequence"/>
</dbReference>
<dbReference type="GO" id="GO:0003677">
    <property type="term" value="F:DNA binding"/>
    <property type="evidence" value="ECO:0007669"/>
    <property type="project" value="UniProtKB-KW"/>
</dbReference>
<evidence type="ECO:0000256" key="2">
    <source>
        <dbReference type="ARBA" id="ARBA00022833"/>
    </source>
</evidence>
<evidence type="ECO:0000256" key="6">
    <source>
        <dbReference type="ARBA" id="ARBA00023242"/>
    </source>
</evidence>
<feature type="region of interest" description="Disordered" evidence="7">
    <location>
        <begin position="266"/>
        <end position="287"/>
    </location>
</feature>
<dbReference type="InterPro" id="IPR001138">
    <property type="entry name" value="Zn2Cys6_DnaBD"/>
</dbReference>
<dbReference type="InterPro" id="IPR036864">
    <property type="entry name" value="Zn2-C6_fun-type_DNA-bd_sf"/>
</dbReference>
<dbReference type="OrthoDB" id="4160675at2759"/>
<proteinExistence type="predicted"/>
<evidence type="ECO:0000256" key="1">
    <source>
        <dbReference type="ARBA" id="ARBA00022723"/>
    </source>
</evidence>
<feature type="region of interest" description="Disordered" evidence="7">
    <location>
        <begin position="77"/>
        <end position="98"/>
    </location>
</feature>
<evidence type="ECO:0000313" key="9">
    <source>
        <dbReference type="EMBL" id="KIX07097.1"/>
    </source>
</evidence>
<dbReference type="GO" id="GO:0008270">
    <property type="term" value="F:zinc ion binding"/>
    <property type="evidence" value="ECO:0007669"/>
    <property type="project" value="InterPro"/>
</dbReference>
<dbReference type="PANTHER" id="PTHR36206:SF12">
    <property type="entry name" value="ASPERCRYPTIN BIOSYNTHESIS CLUSTER-SPECIFIC TRANSCRIPTION REGULATOR ATNN-RELATED"/>
    <property type="match status" value="1"/>
</dbReference>
<evidence type="ECO:0000259" key="8">
    <source>
        <dbReference type="PROSITE" id="PS50048"/>
    </source>
</evidence>
<keyword evidence="4" id="KW-0238">DNA-binding</keyword>
<dbReference type="PANTHER" id="PTHR36206">
    <property type="entry name" value="ASPERCRYPTIN BIOSYNTHESIS CLUSTER-SPECIFIC TRANSCRIPTION REGULATOR ATNN-RELATED"/>
    <property type="match status" value="1"/>
</dbReference>
<evidence type="ECO:0000313" key="10">
    <source>
        <dbReference type="Proteomes" id="UP000053617"/>
    </source>
</evidence>
<dbReference type="PRINTS" id="PR00755">
    <property type="entry name" value="AFLATOXINBRP"/>
</dbReference>
<dbReference type="GO" id="GO:0000981">
    <property type="term" value="F:DNA-binding transcription factor activity, RNA polymerase II-specific"/>
    <property type="evidence" value="ECO:0007669"/>
    <property type="project" value="InterPro"/>
</dbReference>
<gene>
    <name evidence="9" type="ORF">Z518_05074</name>
</gene>
<keyword evidence="1" id="KW-0479">Metal-binding</keyword>
<dbReference type="RefSeq" id="XP_013274233.1">
    <property type="nucleotide sequence ID" value="XM_013418779.1"/>
</dbReference>
<keyword evidence="6" id="KW-0539">Nucleus</keyword>
<name>A0A0D2FXT1_9EURO</name>
<dbReference type="Pfam" id="PF00172">
    <property type="entry name" value="Zn_clus"/>
    <property type="match status" value="1"/>
</dbReference>
<protein>
    <recommendedName>
        <fullName evidence="8">Zn(2)-C6 fungal-type domain-containing protein</fullName>
    </recommendedName>
</protein>
<evidence type="ECO:0000256" key="4">
    <source>
        <dbReference type="ARBA" id="ARBA00023125"/>
    </source>
</evidence>
<dbReference type="SUPFAM" id="SSF57701">
    <property type="entry name" value="Zn2/Cys6 DNA-binding domain"/>
    <property type="match status" value="1"/>
</dbReference>
<keyword evidence="2" id="KW-0862">Zinc</keyword>
<evidence type="ECO:0000256" key="7">
    <source>
        <dbReference type="SAM" id="MobiDB-lite"/>
    </source>
</evidence>
<feature type="domain" description="Zn(2)-C6 fungal-type" evidence="8">
    <location>
        <begin position="24"/>
        <end position="54"/>
    </location>
</feature>
<keyword evidence="5" id="KW-0804">Transcription</keyword>
<sequence>MPEVVEGEKREVRRKKFAPKTRSGCVNCKKRRIKCDEAKPSCCRCITYGIVCYYDPPKTWLFDPKNDQQTRQSLINTTTTTTSTNRPVHSSASAPSGSSIARLDENLYQSQHEHDAFKSWVFFLTNYVEPRSSFVGQSPDVWSIVIPQIAYHSVALRHAMIACGTMIQAMQRKELGDAFDRSTTTIVVHATRAFRELSMHERPLLEVVLTAHTFWSLDLMSGKFKSAMMHILSAMKIAQQSRKALASDALANFFVQGMVAGFPPDPETLKDTKLEPSDDADPPAVKKAKAVPKLEHGYDQVLACRHRVMVNGAPEKPRILFTLDALRSEIQWILSQYNTPESYDKWLQSVQGYEQSERDPDPLPGTTPGICYRILTDVDNHIGDKPGFDIVEWEKECMRTMMMFMVLTAGSDLTLRHTTMEFFEYSRQIRQPRRQLRR</sequence>
<organism evidence="9 10">
    <name type="scientific">Rhinocladiella mackenziei CBS 650.93</name>
    <dbReference type="NCBI Taxonomy" id="1442369"/>
    <lineage>
        <taxon>Eukaryota</taxon>
        <taxon>Fungi</taxon>
        <taxon>Dikarya</taxon>
        <taxon>Ascomycota</taxon>
        <taxon>Pezizomycotina</taxon>
        <taxon>Eurotiomycetes</taxon>
        <taxon>Chaetothyriomycetidae</taxon>
        <taxon>Chaetothyriales</taxon>
        <taxon>Herpotrichiellaceae</taxon>
        <taxon>Rhinocladiella</taxon>
    </lineage>
</organism>
<dbReference type="AlphaFoldDB" id="A0A0D2FXT1"/>
<dbReference type="VEuPathDB" id="FungiDB:Z518_05074"/>
<keyword evidence="10" id="KW-1185">Reference proteome</keyword>
<dbReference type="Gene3D" id="4.10.240.10">
    <property type="entry name" value="Zn(2)-C6 fungal-type DNA-binding domain"/>
    <property type="match status" value="1"/>
</dbReference>
<dbReference type="InterPro" id="IPR052360">
    <property type="entry name" value="Transcr_Regulatory_Proteins"/>
</dbReference>
<dbReference type="HOGENOM" id="CLU_625767_0_0_1"/>
<keyword evidence="3" id="KW-0805">Transcription regulation</keyword>
<dbReference type="GeneID" id="25293145"/>
<accession>A0A0D2FXT1</accession>
<dbReference type="SMART" id="SM00066">
    <property type="entry name" value="GAL4"/>
    <property type="match status" value="1"/>
</dbReference>